<proteinExistence type="predicted"/>
<accession>A0A8S4NU89</accession>
<name>A0A8S4NU89_OWEFU</name>
<organism evidence="2 3">
    <name type="scientific">Owenia fusiformis</name>
    <name type="common">Polychaete worm</name>
    <dbReference type="NCBI Taxonomy" id="6347"/>
    <lineage>
        <taxon>Eukaryota</taxon>
        <taxon>Metazoa</taxon>
        <taxon>Spiralia</taxon>
        <taxon>Lophotrochozoa</taxon>
        <taxon>Annelida</taxon>
        <taxon>Polychaeta</taxon>
        <taxon>Sedentaria</taxon>
        <taxon>Canalipalpata</taxon>
        <taxon>Sabellida</taxon>
        <taxon>Oweniida</taxon>
        <taxon>Oweniidae</taxon>
        <taxon>Owenia</taxon>
    </lineage>
</organism>
<feature type="region of interest" description="Disordered" evidence="1">
    <location>
        <begin position="1"/>
        <end position="126"/>
    </location>
</feature>
<dbReference type="AlphaFoldDB" id="A0A8S4NU89"/>
<feature type="compositionally biased region" description="Polar residues" evidence="1">
    <location>
        <begin position="61"/>
        <end position="71"/>
    </location>
</feature>
<feature type="non-terminal residue" evidence="2">
    <location>
        <position position="126"/>
    </location>
</feature>
<feature type="compositionally biased region" description="Polar residues" evidence="1">
    <location>
        <begin position="82"/>
        <end position="91"/>
    </location>
</feature>
<protein>
    <submittedName>
        <fullName evidence="2">Uncharacterized protein</fullName>
    </submittedName>
</protein>
<feature type="compositionally biased region" description="Polar residues" evidence="1">
    <location>
        <begin position="1"/>
        <end position="16"/>
    </location>
</feature>
<feature type="compositionally biased region" description="Basic and acidic residues" evidence="1">
    <location>
        <begin position="46"/>
        <end position="59"/>
    </location>
</feature>
<gene>
    <name evidence="2" type="ORF">OFUS_LOCUS10825</name>
</gene>
<dbReference type="EMBL" id="CAIIXF020000005">
    <property type="protein sequence ID" value="CAH1784670.1"/>
    <property type="molecule type" value="Genomic_DNA"/>
</dbReference>
<feature type="compositionally biased region" description="Basic and acidic residues" evidence="1">
    <location>
        <begin position="97"/>
        <end position="126"/>
    </location>
</feature>
<keyword evidence="3" id="KW-1185">Reference proteome</keyword>
<evidence type="ECO:0000313" key="2">
    <source>
        <dbReference type="EMBL" id="CAH1784670.1"/>
    </source>
</evidence>
<sequence length="126" mass="13384">GHNGTGSEPSSLSSCVTRGDSVPRSGDVQRTARTPDTIDESIEILDADHGEESEGHDGTENEPSSQSSSVTPGGGLPRSGSVPRTAQTPNTIDEDIIENKLELDNMEDNPHKTTTRIRSDNEATNK</sequence>
<reference evidence="2" key="1">
    <citation type="submission" date="2022-03" db="EMBL/GenBank/DDBJ databases">
        <authorList>
            <person name="Martin C."/>
        </authorList>
    </citation>
    <scope>NUCLEOTIDE SEQUENCE</scope>
</reference>
<evidence type="ECO:0000313" key="3">
    <source>
        <dbReference type="Proteomes" id="UP000749559"/>
    </source>
</evidence>
<evidence type="ECO:0000256" key="1">
    <source>
        <dbReference type="SAM" id="MobiDB-lite"/>
    </source>
</evidence>
<feature type="non-terminal residue" evidence="2">
    <location>
        <position position="1"/>
    </location>
</feature>
<dbReference type="Proteomes" id="UP000749559">
    <property type="component" value="Unassembled WGS sequence"/>
</dbReference>
<comment type="caution">
    <text evidence="2">The sequence shown here is derived from an EMBL/GenBank/DDBJ whole genome shotgun (WGS) entry which is preliminary data.</text>
</comment>